<protein>
    <submittedName>
        <fullName evidence="1">Uncharacterized protein</fullName>
    </submittedName>
</protein>
<dbReference type="OMA" id="HYLYRIF"/>
<organism evidence="1 2">
    <name type="scientific">Caenorhabditis briggsae</name>
    <dbReference type="NCBI Taxonomy" id="6238"/>
    <lineage>
        <taxon>Eukaryota</taxon>
        <taxon>Metazoa</taxon>
        <taxon>Ecdysozoa</taxon>
        <taxon>Nematoda</taxon>
        <taxon>Chromadorea</taxon>
        <taxon>Rhabditida</taxon>
        <taxon>Rhabditina</taxon>
        <taxon>Rhabditomorpha</taxon>
        <taxon>Rhabditoidea</taxon>
        <taxon>Rhabditidae</taxon>
        <taxon>Peloderinae</taxon>
        <taxon>Caenorhabditis</taxon>
    </lineage>
</organism>
<dbReference type="AlphaFoldDB" id="A0AAE9CX01"/>
<proteinExistence type="predicted"/>
<evidence type="ECO:0000313" key="1">
    <source>
        <dbReference type="EMBL" id="ULT83711.1"/>
    </source>
</evidence>
<dbReference type="EMBL" id="CP090896">
    <property type="protein sequence ID" value="ULT83711.1"/>
    <property type="molecule type" value="Genomic_DNA"/>
</dbReference>
<dbReference type="Proteomes" id="UP000827892">
    <property type="component" value="Chromosome X"/>
</dbReference>
<accession>A0AAE9CX01</accession>
<reference evidence="1 2" key="1">
    <citation type="submission" date="2022-05" db="EMBL/GenBank/DDBJ databases">
        <title>Chromosome-level reference genomes for two strains of Caenorhabditis briggsae: an improved platform for comparative genomics.</title>
        <authorList>
            <person name="Stevens L."/>
            <person name="Andersen E.C."/>
        </authorList>
    </citation>
    <scope>NUCLEOTIDE SEQUENCE [LARGE SCALE GENOMIC DNA]</scope>
    <source>
        <strain evidence="1">QX1410_ONT</strain>
        <tissue evidence="1">Whole-organism</tissue>
    </source>
</reference>
<evidence type="ECO:0000313" key="2">
    <source>
        <dbReference type="Proteomes" id="UP000827892"/>
    </source>
</evidence>
<gene>
    <name evidence="1" type="ORF">L3Y34_012755</name>
</gene>
<name>A0AAE9CX01_CAEBR</name>
<sequence>MGSNISTPSEVQPVEVTEEMTIQKTCEEAAGFRIGFYTKIKAGWNSQALNDTKMIHYLYRIFYMAPNDQEVQVFEWHNFFDIHHDFPMRVHIDNNEDHKKCASMAEIIVWFSKPEKDRNALRRLGKAPNKIYCLGCKTVEEKEFLSLMAMRKMTEQEKAASSSVLTISDKAVKRLGMSQLDVAVAARECARTPTTNPCQNALMSSVIGLPLRRSASALLFPVTDLLDQHCIKESKNNMLLDPSSWHMDKASSSYDLNKAETKPKKKLSRADFIPKIFVGGKNLGEPSEKTEKASNSEEIQRKNGTVDIPILKQSEAHKKSIAKRKMHERLLKASEWCRVTDEDKAVLVEIKVRQRLLLIQHYIRGWQDMGIKDKCMAKWLMDDITKPLHSRRFASFEYHHFIPSHDLQIITKLNKAQMEKYARNYIMYMQRVESLKSYTSGRGEMQKKSDDSGYPQL</sequence>